<dbReference type="InterPro" id="IPR007303">
    <property type="entry name" value="TIP41-like"/>
</dbReference>
<dbReference type="EMBL" id="HE573021">
    <property type="protein sequence ID" value="CCC47880.1"/>
    <property type="molecule type" value="Genomic_DNA"/>
</dbReference>
<evidence type="ECO:0000256" key="1">
    <source>
        <dbReference type="ARBA" id="ARBA00006658"/>
    </source>
</evidence>
<evidence type="ECO:0000313" key="4">
    <source>
        <dbReference type="EMBL" id="CCC47880.1"/>
    </source>
</evidence>
<dbReference type="Pfam" id="PF13185">
    <property type="entry name" value="GAF_2"/>
    <property type="match status" value="1"/>
</dbReference>
<name>G0TVB4_TRYVY</name>
<dbReference type="SUPFAM" id="SSF55781">
    <property type="entry name" value="GAF domain-like"/>
    <property type="match status" value="1"/>
</dbReference>
<dbReference type="AlphaFoldDB" id="G0TVB4"/>
<protein>
    <recommendedName>
        <fullName evidence="3">GAF domain-containing protein</fullName>
    </recommendedName>
</protein>
<dbReference type="Pfam" id="PF04176">
    <property type="entry name" value="TIP41"/>
    <property type="match status" value="1"/>
</dbReference>
<comment type="similarity">
    <text evidence="1">Belongs to the TIP41 family.</text>
</comment>
<dbReference type="FunFam" id="3.30.450.40:FF:000008">
    <property type="entry name" value="GAF domain-containing proteins"/>
    <property type="match status" value="1"/>
</dbReference>
<dbReference type="VEuPathDB" id="TriTrypDB:TvY486_0500890"/>
<sequence length="541" mass="60844">MAQKESITKADFYVYLAKQVEALVGIPNKRLPTATTATITLGNVAALLFYELNLRINPMAALQDLPVNWLGFYLLQNENLLVLGPFQGRPACTEIRVGRGVCGVAVETGKTQLVRDVHAFSGHIACDSASKAEVVVPIRNANGTIVGVLDVDSTQIGLFDEVDAQGFEEVARILSKHVNFPMHEMRGESATVYQDHSTLAIAKGLQAPIAVDLKEKEITAHSEQGSALASTMVTSHTKATVAANGPMYVQMKPQHRVVEAGGWEFVGTNLSRILTQEEVQEYERTLGISTIPEIQFPFNTLRIRPVERRSDTPLFDFSLMGLLRSAASFYNTDAYRHTTAPQLSVPVAESWKRVPCAVFDAKVDWAWRNNFFGLSEEWCQLKPLELGMPGLNWELLRDQTLPILFFHSFDIMEDDLHDHGVVVSSVRARVMASAFFVLHRHFIRIDNYRIWLRDVRIYNEYNVRRHDGQPHIVIREEVRTLDISNSEQWRTMGADECASQAELLSEQEYYLCCENDAVDKDWWSTIGTDKNQTPCSNAPTQ</sequence>
<dbReference type="PANTHER" id="PTHR21021">
    <property type="entry name" value="GAF/PUTATIVE CYTOSKELETAL PROTEIN"/>
    <property type="match status" value="1"/>
</dbReference>
<dbReference type="InterPro" id="IPR029016">
    <property type="entry name" value="GAF-like_dom_sf"/>
</dbReference>
<comment type="similarity">
    <text evidence="2">Belongs to the free Met sulfoxide reductase family.</text>
</comment>
<proteinExistence type="inferred from homology"/>
<evidence type="ECO:0000259" key="3">
    <source>
        <dbReference type="Pfam" id="PF13185"/>
    </source>
</evidence>
<dbReference type="InterPro" id="IPR051330">
    <property type="entry name" value="Phosphatase_reg/MetRdx"/>
</dbReference>
<dbReference type="GO" id="GO:0031929">
    <property type="term" value="P:TOR signaling"/>
    <property type="evidence" value="ECO:0007669"/>
    <property type="project" value="TreeGrafter"/>
</dbReference>
<dbReference type="Gene3D" id="3.30.450.40">
    <property type="match status" value="1"/>
</dbReference>
<dbReference type="InterPro" id="IPR003018">
    <property type="entry name" value="GAF"/>
</dbReference>
<dbReference type="GO" id="GO:0005829">
    <property type="term" value="C:cytosol"/>
    <property type="evidence" value="ECO:0007669"/>
    <property type="project" value="TreeGrafter"/>
</dbReference>
<organism evidence="4">
    <name type="scientific">Trypanosoma vivax (strain Y486)</name>
    <dbReference type="NCBI Taxonomy" id="1055687"/>
    <lineage>
        <taxon>Eukaryota</taxon>
        <taxon>Discoba</taxon>
        <taxon>Euglenozoa</taxon>
        <taxon>Kinetoplastea</taxon>
        <taxon>Metakinetoplastina</taxon>
        <taxon>Trypanosomatida</taxon>
        <taxon>Trypanosomatidae</taxon>
        <taxon>Trypanosoma</taxon>
        <taxon>Duttonella</taxon>
    </lineage>
</organism>
<accession>G0TVB4</accession>
<reference evidence="4" key="1">
    <citation type="journal article" date="2012" name="Proc. Natl. Acad. Sci. U.S.A.">
        <title>Antigenic diversity is generated by distinct evolutionary mechanisms in African trypanosome species.</title>
        <authorList>
            <person name="Jackson A.P."/>
            <person name="Berry A."/>
            <person name="Aslett M."/>
            <person name="Allison H.C."/>
            <person name="Burton P."/>
            <person name="Vavrova-Anderson J."/>
            <person name="Brown R."/>
            <person name="Browne H."/>
            <person name="Corton N."/>
            <person name="Hauser H."/>
            <person name="Gamble J."/>
            <person name="Gilderthorp R."/>
            <person name="Marcello L."/>
            <person name="McQuillan J."/>
            <person name="Otto T.D."/>
            <person name="Quail M.A."/>
            <person name="Sanders M.J."/>
            <person name="van Tonder A."/>
            <person name="Ginger M.L."/>
            <person name="Field M.C."/>
            <person name="Barry J.D."/>
            <person name="Hertz-Fowler C."/>
            <person name="Berriman M."/>
        </authorList>
    </citation>
    <scope>NUCLEOTIDE SEQUENCE</scope>
    <source>
        <strain evidence="4">Y486</strain>
    </source>
</reference>
<feature type="domain" description="GAF" evidence="3">
    <location>
        <begin position="70"/>
        <end position="174"/>
    </location>
</feature>
<dbReference type="OMA" id="DREHPWL"/>
<gene>
    <name evidence="4" type="ORF">TVY486_0500890</name>
</gene>
<dbReference type="PANTHER" id="PTHR21021:SF16">
    <property type="entry name" value="TIP41-LIKE PROTEIN"/>
    <property type="match status" value="1"/>
</dbReference>
<evidence type="ECO:0000256" key="2">
    <source>
        <dbReference type="ARBA" id="ARBA00038454"/>
    </source>
</evidence>